<dbReference type="Pfam" id="PF04185">
    <property type="entry name" value="Phosphoesterase"/>
    <property type="match status" value="2"/>
</dbReference>
<gene>
    <name evidence="3" type="ORF">CPELLU_LOCUS2209</name>
</gene>
<dbReference type="OrthoDB" id="5135119at2759"/>
<evidence type="ECO:0000313" key="4">
    <source>
        <dbReference type="Proteomes" id="UP000789759"/>
    </source>
</evidence>
<keyword evidence="4" id="KW-1185">Reference proteome</keyword>
<keyword evidence="1" id="KW-0378">Hydrolase</keyword>
<dbReference type="AlphaFoldDB" id="A0A9N8ZHC9"/>
<evidence type="ECO:0000256" key="2">
    <source>
        <dbReference type="SAM" id="SignalP"/>
    </source>
</evidence>
<name>A0A9N8ZHC9_9GLOM</name>
<dbReference type="InterPro" id="IPR007312">
    <property type="entry name" value="Phosphoesterase"/>
</dbReference>
<feature type="chain" id="PRO_5040502356" evidence="2">
    <location>
        <begin position="20"/>
        <end position="246"/>
    </location>
</feature>
<organism evidence="3 4">
    <name type="scientific">Cetraspora pellucida</name>
    <dbReference type="NCBI Taxonomy" id="1433469"/>
    <lineage>
        <taxon>Eukaryota</taxon>
        <taxon>Fungi</taxon>
        <taxon>Fungi incertae sedis</taxon>
        <taxon>Mucoromycota</taxon>
        <taxon>Glomeromycotina</taxon>
        <taxon>Glomeromycetes</taxon>
        <taxon>Diversisporales</taxon>
        <taxon>Gigasporaceae</taxon>
        <taxon>Cetraspora</taxon>
    </lineage>
</organism>
<evidence type="ECO:0000313" key="3">
    <source>
        <dbReference type="EMBL" id="CAG8495838.1"/>
    </source>
</evidence>
<dbReference type="GO" id="GO:0009395">
    <property type="term" value="P:phospholipid catabolic process"/>
    <property type="evidence" value="ECO:0007669"/>
    <property type="project" value="TreeGrafter"/>
</dbReference>
<dbReference type="Proteomes" id="UP000789759">
    <property type="component" value="Unassembled WGS sequence"/>
</dbReference>
<protein>
    <submittedName>
        <fullName evidence="3">8071_t:CDS:1</fullName>
    </submittedName>
</protein>
<accession>A0A9N8ZHC9</accession>
<evidence type="ECO:0000256" key="1">
    <source>
        <dbReference type="ARBA" id="ARBA00022801"/>
    </source>
</evidence>
<dbReference type="InterPro" id="IPR017850">
    <property type="entry name" value="Alkaline_phosphatase_core_sf"/>
</dbReference>
<dbReference type="EMBL" id="CAJVQA010000921">
    <property type="protein sequence ID" value="CAG8495838.1"/>
    <property type="molecule type" value="Genomic_DNA"/>
</dbReference>
<comment type="caution">
    <text evidence="3">The sequence shown here is derived from an EMBL/GenBank/DDBJ whole genome shotgun (WGS) entry which is preliminary data.</text>
</comment>
<proteinExistence type="predicted"/>
<keyword evidence="2" id="KW-0732">Signal</keyword>
<feature type="signal peptide" evidence="2">
    <location>
        <begin position="1"/>
        <end position="19"/>
    </location>
</feature>
<sequence length="246" mass="27398">MRFLIFVTLLTVLSGGLVGSTVTGTYFDRFVLFIFENTNYAKAIKNSYLKTLGNQGVLFTNYFAVSHPSEPNYVAQIFGSTFNITDDGDYNITGTNLVDLLESKGITWKAYMQNYMNADNLDADIASNSVPQFVYYVPNQQNDAHDTSVDFAMSWFQPFFEARRTNPNFNTNTLFFIVFDESGGGSSNQVYASIVGTPVNPPSGHSDNTAYNHYSIPATIEANWGLGNMGRFDSNATAFTRYLLHP</sequence>
<dbReference type="GO" id="GO:0016788">
    <property type="term" value="F:hydrolase activity, acting on ester bonds"/>
    <property type="evidence" value="ECO:0007669"/>
    <property type="project" value="InterPro"/>
</dbReference>
<dbReference type="PANTHER" id="PTHR31956">
    <property type="entry name" value="NON-SPECIFIC PHOSPHOLIPASE C4-RELATED"/>
    <property type="match status" value="1"/>
</dbReference>
<dbReference type="Gene3D" id="3.40.720.10">
    <property type="entry name" value="Alkaline Phosphatase, subunit A"/>
    <property type="match status" value="1"/>
</dbReference>
<dbReference type="PANTHER" id="PTHR31956:SF8">
    <property type="entry name" value="ACID PHOSPHATASE PHOA (AFU_ORTHOLOGUE AFUA_1G03570)"/>
    <property type="match status" value="1"/>
</dbReference>
<reference evidence="3" key="1">
    <citation type="submission" date="2021-06" db="EMBL/GenBank/DDBJ databases">
        <authorList>
            <person name="Kallberg Y."/>
            <person name="Tangrot J."/>
            <person name="Rosling A."/>
        </authorList>
    </citation>
    <scope>NUCLEOTIDE SEQUENCE</scope>
    <source>
        <strain evidence="3">FL966</strain>
    </source>
</reference>